<evidence type="ECO:0000313" key="3">
    <source>
        <dbReference type="EMBL" id="QHN37800.1"/>
    </source>
</evidence>
<accession>A0A857KRS4</accession>
<dbReference type="RefSeq" id="WP_005187439.1">
    <property type="nucleotide sequence ID" value="NZ_CP045804.1"/>
</dbReference>
<evidence type="ECO:0000256" key="2">
    <source>
        <dbReference type="SAM" id="Phobius"/>
    </source>
</evidence>
<feature type="region of interest" description="Disordered" evidence="1">
    <location>
        <begin position="168"/>
        <end position="233"/>
    </location>
</feature>
<dbReference type="AlphaFoldDB" id="A0A857KRS4"/>
<gene>
    <name evidence="3" type="ORF">GII30_00150</name>
</gene>
<feature type="region of interest" description="Disordered" evidence="1">
    <location>
        <begin position="83"/>
        <end position="112"/>
    </location>
</feature>
<sequence>MRGFDFTSWNGVLTSLLTLTMVMVIGVGARLLIMFTVQQRQQRMNRQINERLKTLIAAYKVLGGSFTGDLAVDPRHLRDIKAASRDADADQTSVDQDADMRTGAGSDRARRTRDTVEAALSDVFLLGTEEHVRLAEQAARDLVAGRPVYTAELVASLRDFIRSALDLDPVPGDLRIPRQGPARPSSSGARGGRSGGQGGDRDGRGGGMGGGGMGGGMGMGVGVGGMGSGRHDE</sequence>
<keyword evidence="2" id="KW-1133">Transmembrane helix</keyword>
<feature type="transmembrane region" description="Helical" evidence="2">
    <location>
        <begin position="12"/>
        <end position="37"/>
    </location>
</feature>
<protein>
    <submittedName>
        <fullName evidence="3">Uncharacterized protein</fullName>
    </submittedName>
</protein>
<reference evidence="3" key="1">
    <citation type="journal article" date="2021" name="Nat. Microbiol.">
        <title>Cocultivation of an ultrasmall environmental parasitic bacterium with lytic ability against bacteria associated with wastewater foams.</title>
        <authorList>
            <person name="Batinovic S."/>
            <person name="Rose J.J.A."/>
            <person name="Ratcliffe J."/>
            <person name="Seviour R.J."/>
            <person name="Petrovski S."/>
        </authorList>
    </citation>
    <scope>NUCLEOTIDE SEQUENCE</scope>
    <source>
        <strain evidence="3">CON44</strain>
    </source>
</reference>
<feature type="compositionally biased region" description="Gly residues" evidence="1">
    <location>
        <begin position="189"/>
        <end position="198"/>
    </location>
</feature>
<dbReference type="EMBL" id="CP045810">
    <property type="protein sequence ID" value="QHN37800.1"/>
    <property type="molecule type" value="Genomic_DNA"/>
</dbReference>
<feature type="compositionally biased region" description="Gly residues" evidence="1">
    <location>
        <begin position="205"/>
        <end position="233"/>
    </location>
</feature>
<keyword evidence="2" id="KW-0812">Transmembrane</keyword>
<evidence type="ECO:0000256" key="1">
    <source>
        <dbReference type="SAM" id="MobiDB-lite"/>
    </source>
</evidence>
<keyword evidence="2" id="KW-0472">Membrane</keyword>
<name>A0A857KRS4_9ACTN</name>
<proteinExistence type="predicted"/>
<organism evidence="3">
    <name type="scientific">Gordonia amarae</name>
    <dbReference type="NCBI Taxonomy" id="36821"/>
    <lineage>
        <taxon>Bacteria</taxon>
        <taxon>Bacillati</taxon>
        <taxon>Actinomycetota</taxon>
        <taxon>Actinomycetes</taxon>
        <taxon>Mycobacteriales</taxon>
        <taxon>Gordoniaceae</taxon>
        <taxon>Gordonia</taxon>
    </lineage>
</organism>